<evidence type="ECO:0000256" key="7">
    <source>
        <dbReference type="ARBA" id="ARBA00023014"/>
    </source>
</evidence>
<feature type="non-terminal residue" evidence="10">
    <location>
        <position position="1"/>
    </location>
</feature>
<evidence type="ECO:0000313" key="11">
    <source>
        <dbReference type="Proteomes" id="UP000179266"/>
    </source>
</evidence>
<dbReference type="GO" id="GO:0032324">
    <property type="term" value="P:molybdopterin cofactor biosynthetic process"/>
    <property type="evidence" value="ECO:0007669"/>
    <property type="project" value="UniProtKB-ARBA"/>
</dbReference>
<dbReference type="Pfam" id="PF04055">
    <property type="entry name" value="Radical_SAM"/>
    <property type="match status" value="1"/>
</dbReference>
<dbReference type="InterPro" id="IPR013783">
    <property type="entry name" value="Ig-like_fold"/>
</dbReference>
<comment type="cofactor">
    <cofactor evidence="1">
        <name>[4Fe-4S] cluster</name>
        <dbReference type="ChEBI" id="CHEBI:49883"/>
    </cofactor>
</comment>
<dbReference type="CDD" id="cd21109">
    <property type="entry name" value="SPASM"/>
    <property type="match status" value="1"/>
</dbReference>
<sequence length="635" mass="72657">LIQLKSYPIILSVGLTTRCNLSCIMCSQSVMRGGERFDMDDSLLEKIQPLLNLAQEVRWNENGELFSSPHVLKYLDLIKISGVPRNFVSTNFLRVERHLETLLECNITQLNISIDAASETTYEKIRQGAQWKLLIKNLTYLRNLKKERVHNFPRVVFTFIPMNLNLAEIPEFINFSHEFGADEIQFLKLAPAYTGWDQIPISQSEKELLSKASIIGKNLGISVKHTFFHESEFNSVSEHETGSIDEEIAFTPIRPEIDLSMPFCNSPWQETVIEADGVVRPCCHIGQPFGDLKKETFEEIWNNTLFCQLRQSVMEGDTCLCDECPTIRKTFLPTHDNSPLSKTLLRLDFLKDLNTDCHPVDPAKKSRFWGDLSPLRYAYNTSWNIRSITEPGHSAPDSPQNLVTKFSTKLHKILFPEIHKDILKLKDYEKQILQRQTDFNAKISEYINLLSDSIDIHFERQKKFNSVVPKHLNLSLQLLCSLQNSIQTLLETFSYSHPKKQYSDVPVDKLSRLFYQYSYEYINLPVSCKVSDPISISIKLTNDSFQPWPADGLYPVNLAYSFCKINQSIPFDAPRIPLPNSIAPGDSLILNFSCIAPGKSDSYQFSWDLVREGIAWFHTFSGSFPSVPISITTSE</sequence>
<accession>A0A1F7RWG7</accession>
<evidence type="ECO:0000256" key="4">
    <source>
        <dbReference type="ARBA" id="ARBA00022723"/>
    </source>
</evidence>
<dbReference type="InterPro" id="IPR006638">
    <property type="entry name" value="Elp3/MiaA/NifB-like_rSAM"/>
</dbReference>
<dbReference type="PANTHER" id="PTHR11228:SF7">
    <property type="entry name" value="PQQA PEPTIDE CYCLASE"/>
    <property type="match status" value="1"/>
</dbReference>
<dbReference type="InterPro" id="IPR013785">
    <property type="entry name" value="Aldolase_TIM"/>
</dbReference>
<evidence type="ECO:0000256" key="2">
    <source>
        <dbReference type="ARBA" id="ARBA00022485"/>
    </source>
</evidence>
<dbReference type="InterPro" id="IPR000385">
    <property type="entry name" value="MoaA_NifB_PqqE_Fe-S-bd_CS"/>
</dbReference>
<keyword evidence="4" id="KW-0479">Metal-binding</keyword>
<dbReference type="GO" id="GO:0046872">
    <property type="term" value="F:metal ion binding"/>
    <property type="evidence" value="ECO:0007669"/>
    <property type="project" value="UniProtKB-KW"/>
</dbReference>
<dbReference type="SFLD" id="SFLDG01067">
    <property type="entry name" value="SPASM/twitch_domain_containing"/>
    <property type="match status" value="1"/>
</dbReference>
<dbReference type="InterPro" id="IPR058240">
    <property type="entry name" value="rSAM_sf"/>
</dbReference>
<dbReference type="GO" id="GO:0051539">
    <property type="term" value="F:4 iron, 4 sulfur cluster binding"/>
    <property type="evidence" value="ECO:0007669"/>
    <property type="project" value="UniProtKB-KW"/>
</dbReference>
<feature type="domain" description="Radical SAM core" evidence="9">
    <location>
        <begin position="5"/>
        <end position="218"/>
    </location>
</feature>
<dbReference type="PROSITE" id="PS50835">
    <property type="entry name" value="IG_LIKE"/>
    <property type="match status" value="1"/>
</dbReference>
<dbReference type="InterPro" id="IPR034391">
    <property type="entry name" value="AdoMet-like_SPASM_containing"/>
</dbReference>
<proteinExistence type="predicted"/>
<dbReference type="InterPro" id="IPR007110">
    <property type="entry name" value="Ig-like_dom"/>
</dbReference>
<evidence type="ECO:0000259" key="8">
    <source>
        <dbReference type="PROSITE" id="PS50835"/>
    </source>
</evidence>
<dbReference type="GO" id="GO:0016491">
    <property type="term" value="F:oxidoreductase activity"/>
    <property type="evidence" value="ECO:0007669"/>
    <property type="project" value="UniProtKB-KW"/>
</dbReference>
<protein>
    <submittedName>
        <fullName evidence="10">Uncharacterized protein</fullName>
    </submittedName>
</protein>
<dbReference type="Gene3D" id="2.60.40.10">
    <property type="entry name" value="Immunoglobulins"/>
    <property type="match status" value="1"/>
</dbReference>
<evidence type="ECO:0000256" key="6">
    <source>
        <dbReference type="ARBA" id="ARBA00023004"/>
    </source>
</evidence>
<gene>
    <name evidence="10" type="ORF">A2161_12975</name>
</gene>
<dbReference type="PROSITE" id="PS51918">
    <property type="entry name" value="RADICAL_SAM"/>
    <property type="match status" value="1"/>
</dbReference>
<dbReference type="CDD" id="cd01335">
    <property type="entry name" value="Radical_SAM"/>
    <property type="match status" value="1"/>
</dbReference>
<dbReference type="SUPFAM" id="SSF102114">
    <property type="entry name" value="Radical SAM enzymes"/>
    <property type="match status" value="1"/>
</dbReference>
<dbReference type="SFLD" id="SFLDS00029">
    <property type="entry name" value="Radical_SAM"/>
    <property type="match status" value="1"/>
</dbReference>
<dbReference type="InterPro" id="IPR023885">
    <property type="entry name" value="4Fe4S-binding_SPASM_dom"/>
</dbReference>
<dbReference type="AlphaFoldDB" id="A0A1F7RWG7"/>
<dbReference type="EMBL" id="MGDD01000181">
    <property type="protein sequence ID" value="OGL45354.1"/>
    <property type="molecule type" value="Genomic_DNA"/>
</dbReference>
<reference evidence="10 11" key="1">
    <citation type="journal article" date="2016" name="Nat. Commun.">
        <title>Thousands of microbial genomes shed light on interconnected biogeochemical processes in an aquifer system.</title>
        <authorList>
            <person name="Anantharaman K."/>
            <person name="Brown C.T."/>
            <person name="Hug L.A."/>
            <person name="Sharon I."/>
            <person name="Castelle C.J."/>
            <person name="Probst A.J."/>
            <person name="Thomas B.C."/>
            <person name="Singh A."/>
            <person name="Wilkins M.J."/>
            <person name="Karaoz U."/>
            <person name="Brodie E.L."/>
            <person name="Williams K.H."/>
            <person name="Hubbard S.S."/>
            <person name="Banfield J.F."/>
        </authorList>
    </citation>
    <scope>NUCLEOTIDE SEQUENCE [LARGE SCALE GENOMIC DNA]</scope>
</reference>
<dbReference type="SFLD" id="SFLDG01387">
    <property type="entry name" value="BtrN-like_SPASM_domain_contain"/>
    <property type="match status" value="1"/>
</dbReference>
<keyword evidence="2" id="KW-0004">4Fe-4S</keyword>
<keyword evidence="3" id="KW-0949">S-adenosyl-L-methionine</keyword>
<keyword evidence="5" id="KW-0560">Oxidoreductase</keyword>
<evidence type="ECO:0000259" key="9">
    <source>
        <dbReference type="PROSITE" id="PS51918"/>
    </source>
</evidence>
<keyword evidence="6" id="KW-0408">Iron</keyword>
<dbReference type="InterPro" id="IPR050377">
    <property type="entry name" value="Radical_SAM_PqqE_MftC-like"/>
</dbReference>
<organism evidence="10 11">
    <name type="scientific">Candidatus Schekmanbacteria bacterium RBG_13_48_7</name>
    <dbReference type="NCBI Taxonomy" id="1817878"/>
    <lineage>
        <taxon>Bacteria</taxon>
        <taxon>Candidatus Schekmaniibacteriota</taxon>
    </lineage>
</organism>
<dbReference type="PROSITE" id="PS01305">
    <property type="entry name" value="MOAA_NIFB_PQQE"/>
    <property type="match status" value="1"/>
</dbReference>
<keyword evidence="7" id="KW-0411">Iron-sulfur</keyword>
<dbReference type="PANTHER" id="PTHR11228">
    <property type="entry name" value="RADICAL SAM DOMAIN PROTEIN"/>
    <property type="match status" value="1"/>
</dbReference>
<dbReference type="InterPro" id="IPR007197">
    <property type="entry name" value="rSAM"/>
</dbReference>
<name>A0A1F7RWG7_9BACT</name>
<dbReference type="Pfam" id="PF13186">
    <property type="entry name" value="SPASM"/>
    <property type="match status" value="1"/>
</dbReference>
<evidence type="ECO:0000256" key="5">
    <source>
        <dbReference type="ARBA" id="ARBA00023002"/>
    </source>
</evidence>
<evidence type="ECO:0000256" key="3">
    <source>
        <dbReference type="ARBA" id="ARBA00022691"/>
    </source>
</evidence>
<comment type="caution">
    <text evidence="10">The sequence shown here is derived from an EMBL/GenBank/DDBJ whole genome shotgun (WGS) entry which is preliminary data.</text>
</comment>
<evidence type="ECO:0000313" key="10">
    <source>
        <dbReference type="EMBL" id="OGL45354.1"/>
    </source>
</evidence>
<dbReference type="Proteomes" id="UP000179266">
    <property type="component" value="Unassembled WGS sequence"/>
</dbReference>
<dbReference type="SMART" id="SM00729">
    <property type="entry name" value="Elp3"/>
    <property type="match status" value="1"/>
</dbReference>
<evidence type="ECO:0000256" key="1">
    <source>
        <dbReference type="ARBA" id="ARBA00001966"/>
    </source>
</evidence>
<feature type="domain" description="Ig-like" evidence="8">
    <location>
        <begin position="574"/>
        <end position="607"/>
    </location>
</feature>
<dbReference type="Gene3D" id="3.20.20.70">
    <property type="entry name" value="Aldolase class I"/>
    <property type="match status" value="1"/>
</dbReference>